<gene>
    <name evidence="3" type="ORF">K0625_16795</name>
</gene>
<feature type="domain" description="Heavy metal binding" evidence="2">
    <location>
        <begin position="44"/>
        <end position="68"/>
    </location>
</feature>
<feature type="domain" description="Heavy metal binding" evidence="2">
    <location>
        <begin position="100"/>
        <end position="123"/>
    </location>
</feature>
<reference evidence="3 4" key="1">
    <citation type="submission" date="2021-07" db="EMBL/GenBank/DDBJ databases">
        <title>Shewanella sp. nov, isolated from SCS.</title>
        <authorList>
            <person name="Cao W.R."/>
        </authorList>
    </citation>
    <scope>NUCLEOTIDE SEQUENCE [LARGE SCALE GENOMIC DNA]</scope>
    <source>
        <strain evidence="3 4">NR704-98</strain>
    </source>
</reference>
<evidence type="ECO:0000313" key="3">
    <source>
        <dbReference type="EMBL" id="MBW8185313.1"/>
    </source>
</evidence>
<feature type="chain" id="PRO_5047448876" evidence="1">
    <location>
        <begin position="24"/>
        <end position="138"/>
    </location>
</feature>
<proteinExistence type="predicted"/>
<dbReference type="Proteomes" id="UP001195963">
    <property type="component" value="Unassembled WGS sequence"/>
</dbReference>
<keyword evidence="1" id="KW-0732">Signal</keyword>
<comment type="caution">
    <text evidence="3">The sequence shown here is derived from an EMBL/GenBank/DDBJ whole genome shotgun (WGS) entry which is preliminary data.</text>
</comment>
<evidence type="ECO:0000259" key="2">
    <source>
        <dbReference type="Pfam" id="PF19335"/>
    </source>
</evidence>
<keyword evidence="4" id="KW-1185">Reference proteome</keyword>
<dbReference type="Pfam" id="PF19335">
    <property type="entry name" value="HMBD"/>
    <property type="match status" value="2"/>
</dbReference>
<evidence type="ECO:0000313" key="4">
    <source>
        <dbReference type="Proteomes" id="UP001195963"/>
    </source>
</evidence>
<feature type="signal peptide" evidence="1">
    <location>
        <begin position="1"/>
        <end position="23"/>
    </location>
</feature>
<accession>A0ABS7E6K8</accession>
<dbReference type="InterPro" id="IPR045800">
    <property type="entry name" value="HMBD"/>
</dbReference>
<evidence type="ECO:0000256" key="1">
    <source>
        <dbReference type="SAM" id="SignalP"/>
    </source>
</evidence>
<organism evidence="3 4">
    <name type="scientific">Shewanella nanhaiensis</name>
    <dbReference type="NCBI Taxonomy" id="2864872"/>
    <lineage>
        <taxon>Bacteria</taxon>
        <taxon>Pseudomonadati</taxon>
        <taxon>Pseudomonadota</taxon>
        <taxon>Gammaproteobacteria</taxon>
        <taxon>Alteromonadales</taxon>
        <taxon>Shewanellaceae</taxon>
        <taxon>Shewanella</taxon>
    </lineage>
</organism>
<sequence length="138" mass="14902">MKTLLSLILSAFILISAAPLATAHEHSQHKADNQHHQMEADHACPMHPEVAGKQGDTCPKCGMNLTKVQASSEQHKNCASCPKHKAHEHKHDKAAHTHACPMNSSITGKEGDTCPKCGMNLEPMQAKADSKSAGHHKH</sequence>
<dbReference type="EMBL" id="JAHZST010000013">
    <property type="protein sequence ID" value="MBW8185313.1"/>
    <property type="molecule type" value="Genomic_DNA"/>
</dbReference>
<name>A0ABS7E6K8_9GAMM</name>
<protein>
    <submittedName>
        <fullName evidence="3">ATPase P</fullName>
    </submittedName>
</protein>
<dbReference type="RefSeq" id="WP_220110749.1">
    <property type="nucleotide sequence ID" value="NZ_JAHZST010000013.1"/>
</dbReference>